<name>A0A0R1TWR7_9LACO</name>
<accession>A0A0R1TWR7</accession>
<dbReference type="EMBL" id="AZFJ01000052">
    <property type="protein sequence ID" value="KRL85623.1"/>
    <property type="molecule type" value="Genomic_DNA"/>
</dbReference>
<sequence>MLFSGTLVALYDHYTYYNTPRSSCPKVSADYYRHDGQDDIIMAIFVTDCVGHTINQHL</sequence>
<evidence type="ECO:0000313" key="1">
    <source>
        <dbReference type="EMBL" id="KRL85623.1"/>
    </source>
</evidence>
<dbReference type="Proteomes" id="UP000051922">
    <property type="component" value="Unassembled WGS sequence"/>
</dbReference>
<dbReference type="PATRIC" id="fig|1423783.4.peg.1841"/>
<reference evidence="1 2" key="1">
    <citation type="journal article" date="2015" name="Genome Announc.">
        <title>Expanding the biotechnology potential of lactobacilli through comparative genomics of 213 strains and associated genera.</title>
        <authorList>
            <person name="Sun Z."/>
            <person name="Harris H.M."/>
            <person name="McCann A."/>
            <person name="Guo C."/>
            <person name="Argimon S."/>
            <person name="Zhang W."/>
            <person name="Yang X."/>
            <person name="Jeffery I.B."/>
            <person name="Cooney J.C."/>
            <person name="Kagawa T.F."/>
            <person name="Liu W."/>
            <person name="Song Y."/>
            <person name="Salvetti E."/>
            <person name="Wrobel A."/>
            <person name="Rasinkangas P."/>
            <person name="Parkhill J."/>
            <person name="Rea M.C."/>
            <person name="O'Sullivan O."/>
            <person name="Ritari J."/>
            <person name="Douillard F.P."/>
            <person name="Paul Ross R."/>
            <person name="Yang R."/>
            <person name="Briner A.E."/>
            <person name="Felis G.E."/>
            <person name="de Vos W.M."/>
            <person name="Barrangou R."/>
            <person name="Klaenhammer T.R."/>
            <person name="Caufield P.W."/>
            <person name="Cui Y."/>
            <person name="Zhang H."/>
            <person name="O'Toole P.W."/>
        </authorList>
    </citation>
    <scope>NUCLEOTIDE SEQUENCE [LARGE SCALE GENOMIC DNA]</scope>
    <source>
        <strain evidence="1 2">DSM 15945</strain>
    </source>
</reference>
<proteinExistence type="predicted"/>
<comment type="caution">
    <text evidence="1">The sequence shown here is derived from an EMBL/GenBank/DDBJ whole genome shotgun (WGS) entry which is preliminary data.</text>
</comment>
<evidence type="ECO:0000313" key="2">
    <source>
        <dbReference type="Proteomes" id="UP000051922"/>
    </source>
</evidence>
<dbReference type="STRING" id="1423783.FC50_GL001798"/>
<gene>
    <name evidence="1" type="ORF">FC50_GL001798</name>
</gene>
<protein>
    <submittedName>
        <fullName evidence="1">Uncharacterized protein</fullName>
    </submittedName>
</protein>
<keyword evidence="2" id="KW-1185">Reference proteome</keyword>
<organism evidence="1 2">
    <name type="scientific">Lacticaseibacillus pantheris DSM 15945 = JCM 12539 = NBRC 106106</name>
    <dbReference type="NCBI Taxonomy" id="1423783"/>
    <lineage>
        <taxon>Bacteria</taxon>
        <taxon>Bacillati</taxon>
        <taxon>Bacillota</taxon>
        <taxon>Bacilli</taxon>
        <taxon>Lactobacillales</taxon>
        <taxon>Lactobacillaceae</taxon>
        <taxon>Lacticaseibacillus</taxon>
    </lineage>
</organism>
<dbReference type="AlphaFoldDB" id="A0A0R1TWR7"/>